<dbReference type="Proteomes" id="UP000054217">
    <property type="component" value="Unassembled WGS sequence"/>
</dbReference>
<evidence type="ECO:0000313" key="3">
    <source>
        <dbReference type="Proteomes" id="UP000054217"/>
    </source>
</evidence>
<name>A0A0C3PJT0_PISTI</name>
<reference evidence="3" key="2">
    <citation type="submission" date="2015-01" db="EMBL/GenBank/DDBJ databases">
        <title>Evolutionary Origins and Diversification of the Mycorrhizal Mutualists.</title>
        <authorList>
            <consortium name="DOE Joint Genome Institute"/>
            <consortium name="Mycorrhizal Genomics Consortium"/>
            <person name="Kohler A."/>
            <person name="Kuo A."/>
            <person name="Nagy L.G."/>
            <person name="Floudas D."/>
            <person name="Copeland A."/>
            <person name="Barry K.W."/>
            <person name="Cichocki N."/>
            <person name="Veneault-Fourrey C."/>
            <person name="LaButti K."/>
            <person name="Lindquist E.A."/>
            <person name="Lipzen A."/>
            <person name="Lundell T."/>
            <person name="Morin E."/>
            <person name="Murat C."/>
            <person name="Riley R."/>
            <person name="Ohm R."/>
            <person name="Sun H."/>
            <person name="Tunlid A."/>
            <person name="Henrissat B."/>
            <person name="Grigoriev I.V."/>
            <person name="Hibbett D.S."/>
            <person name="Martin F."/>
        </authorList>
    </citation>
    <scope>NUCLEOTIDE SEQUENCE [LARGE SCALE GENOMIC DNA]</scope>
    <source>
        <strain evidence="3">Marx 270</strain>
    </source>
</reference>
<dbReference type="OrthoDB" id="2702198at2759"/>
<feature type="region of interest" description="Disordered" evidence="1">
    <location>
        <begin position="80"/>
        <end position="106"/>
    </location>
</feature>
<dbReference type="InParanoid" id="A0A0C3PJT0"/>
<sequence>MHVRANCPSPSYRNEKIPSLIMSFSYPPSCSENVYLGIFTNSSDGDRRVAQRVWGPSSLVPNFDTPLMSKDAAYTSFQRSHSGGSLEGLESSTSTVVRMSQDVNTV</sequence>
<dbReference type="EMBL" id="KN831956">
    <property type="protein sequence ID" value="KIO08851.1"/>
    <property type="molecule type" value="Genomic_DNA"/>
</dbReference>
<dbReference type="AlphaFoldDB" id="A0A0C3PJT0"/>
<keyword evidence="3" id="KW-1185">Reference proteome</keyword>
<feature type="compositionally biased region" description="Low complexity" evidence="1">
    <location>
        <begin position="82"/>
        <end position="95"/>
    </location>
</feature>
<evidence type="ECO:0000313" key="2">
    <source>
        <dbReference type="EMBL" id="KIO08851.1"/>
    </source>
</evidence>
<feature type="compositionally biased region" description="Polar residues" evidence="1">
    <location>
        <begin position="96"/>
        <end position="106"/>
    </location>
</feature>
<proteinExistence type="predicted"/>
<reference evidence="2 3" key="1">
    <citation type="submission" date="2014-04" db="EMBL/GenBank/DDBJ databases">
        <authorList>
            <consortium name="DOE Joint Genome Institute"/>
            <person name="Kuo A."/>
            <person name="Kohler A."/>
            <person name="Costa M.D."/>
            <person name="Nagy L.G."/>
            <person name="Floudas D."/>
            <person name="Copeland A."/>
            <person name="Barry K.W."/>
            <person name="Cichocki N."/>
            <person name="Veneault-Fourrey C."/>
            <person name="LaButti K."/>
            <person name="Lindquist E.A."/>
            <person name="Lipzen A."/>
            <person name="Lundell T."/>
            <person name="Morin E."/>
            <person name="Murat C."/>
            <person name="Sun H."/>
            <person name="Tunlid A."/>
            <person name="Henrissat B."/>
            <person name="Grigoriev I.V."/>
            <person name="Hibbett D.S."/>
            <person name="Martin F."/>
            <person name="Nordberg H.P."/>
            <person name="Cantor M.N."/>
            <person name="Hua S.X."/>
        </authorList>
    </citation>
    <scope>NUCLEOTIDE SEQUENCE [LARGE SCALE GENOMIC DNA]</scope>
    <source>
        <strain evidence="2 3">Marx 270</strain>
    </source>
</reference>
<gene>
    <name evidence="2" type="ORF">M404DRAFT_997049</name>
</gene>
<dbReference type="HOGENOM" id="CLU_160853_0_0_1"/>
<accession>A0A0C3PJT0</accession>
<protein>
    <submittedName>
        <fullName evidence="2">Uncharacterized protein</fullName>
    </submittedName>
</protein>
<organism evidence="2 3">
    <name type="scientific">Pisolithus tinctorius Marx 270</name>
    <dbReference type="NCBI Taxonomy" id="870435"/>
    <lineage>
        <taxon>Eukaryota</taxon>
        <taxon>Fungi</taxon>
        <taxon>Dikarya</taxon>
        <taxon>Basidiomycota</taxon>
        <taxon>Agaricomycotina</taxon>
        <taxon>Agaricomycetes</taxon>
        <taxon>Agaricomycetidae</taxon>
        <taxon>Boletales</taxon>
        <taxon>Sclerodermatineae</taxon>
        <taxon>Pisolithaceae</taxon>
        <taxon>Pisolithus</taxon>
    </lineage>
</organism>
<evidence type="ECO:0000256" key="1">
    <source>
        <dbReference type="SAM" id="MobiDB-lite"/>
    </source>
</evidence>